<dbReference type="InterPro" id="IPR009057">
    <property type="entry name" value="Homeodomain-like_sf"/>
</dbReference>
<feature type="domain" description="HTH tetR-type" evidence="7">
    <location>
        <begin position="20"/>
        <end position="80"/>
    </location>
</feature>
<feature type="compositionally biased region" description="Low complexity" evidence="6">
    <location>
        <begin position="1"/>
        <end position="10"/>
    </location>
</feature>
<dbReference type="PROSITE" id="PS50977">
    <property type="entry name" value="HTH_TETR_2"/>
    <property type="match status" value="1"/>
</dbReference>
<dbReference type="SUPFAM" id="SSF46689">
    <property type="entry name" value="Homeodomain-like"/>
    <property type="match status" value="1"/>
</dbReference>
<dbReference type="InterPro" id="IPR050109">
    <property type="entry name" value="HTH-type_TetR-like_transc_reg"/>
</dbReference>
<keyword evidence="4" id="KW-0804">Transcription</keyword>
<evidence type="ECO:0000256" key="3">
    <source>
        <dbReference type="ARBA" id="ARBA00023125"/>
    </source>
</evidence>
<dbReference type="EMBL" id="JBHSAY010000004">
    <property type="protein sequence ID" value="MFC4129998.1"/>
    <property type="molecule type" value="Genomic_DNA"/>
</dbReference>
<evidence type="ECO:0000256" key="1">
    <source>
        <dbReference type="ARBA" id="ARBA00022491"/>
    </source>
</evidence>
<dbReference type="PANTHER" id="PTHR30055:SF175">
    <property type="entry name" value="HTH-TYPE TRANSCRIPTIONAL REPRESSOR KSTR2"/>
    <property type="match status" value="1"/>
</dbReference>
<dbReference type="InterPro" id="IPR041490">
    <property type="entry name" value="KstR2_TetR_C"/>
</dbReference>
<dbReference type="SUPFAM" id="SSF48498">
    <property type="entry name" value="Tetracyclin repressor-like, C-terminal domain"/>
    <property type="match status" value="1"/>
</dbReference>
<feature type="region of interest" description="Disordered" evidence="6">
    <location>
        <begin position="1"/>
        <end position="21"/>
    </location>
</feature>
<evidence type="ECO:0000256" key="5">
    <source>
        <dbReference type="PROSITE-ProRule" id="PRU00335"/>
    </source>
</evidence>
<dbReference type="Pfam" id="PF00440">
    <property type="entry name" value="TetR_N"/>
    <property type="match status" value="1"/>
</dbReference>
<sequence>MTVSRPARPASRTRRPRTADDRRTEIVLRASELFDDVGYHLTSMDDIARAVGLAKPTLYHYFPSKDSILLAIHEEFISILLGRQRQRLERDDRDVSDLLLDVMVDICDLMRTHRGYVRVFFEHHRELPDASRREALAARDAYFDSVRGLFERGRTEGLVTGDPMLSSMALFGMCNWAYQWYDPRGTLTSLDVARYFHRVLLHGVGATPSRP</sequence>
<keyword evidence="2" id="KW-0805">Transcription regulation</keyword>
<evidence type="ECO:0000313" key="9">
    <source>
        <dbReference type="Proteomes" id="UP001595816"/>
    </source>
</evidence>
<keyword evidence="9" id="KW-1185">Reference proteome</keyword>
<evidence type="ECO:0000256" key="2">
    <source>
        <dbReference type="ARBA" id="ARBA00023015"/>
    </source>
</evidence>
<dbReference type="PRINTS" id="PR00455">
    <property type="entry name" value="HTHTETR"/>
</dbReference>
<dbReference type="InterPro" id="IPR001647">
    <property type="entry name" value="HTH_TetR"/>
</dbReference>
<organism evidence="8 9">
    <name type="scientific">Hamadaea flava</name>
    <dbReference type="NCBI Taxonomy" id="1742688"/>
    <lineage>
        <taxon>Bacteria</taxon>
        <taxon>Bacillati</taxon>
        <taxon>Actinomycetota</taxon>
        <taxon>Actinomycetes</taxon>
        <taxon>Micromonosporales</taxon>
        <taxon>Micromonosporaceae</taxon>
        <taxon>Hamadaea</taxon>
    </lineage>
</organism>
<feature type="DNA-binding region" description="H-T-H motif" evidence="5">
    <location>
        <begin position="43"/>
        <end position="62"/>
    </location>
</feature>
<dbReference type="RefSeq" id="WP_253755655.1">
    <property type="nucleotide sequence ID" value="NZ_JAMZDZ010000001.1"/>
</dbReference>
<dbReference type="InterPro" id="IPR036271">
    <property type="entry name" value="Tet_transcr_reg_TetR-rel_C_sf"/>
</dbReference>
<proteinExistence type="predicted"/>
<reference evidence="9" key="1">
    <citation type="journal article" date="2019" name="Int. J. Syst. Evol. Microbiol.">
        <title>The Global Catalogue of Microorganisms (GCM) 10K type strain sequencing project: providing services to taxonomists for standard genome sequencing and annotation.</title>
        <authorList>
            <consortium name="The Broad Institute Genomics Platform"/>
            <consortium name="The Broad Institute Genome Sequencing Center for Infectious Disease"/>
            <person name="Wu L."/>
            <person name="Ma J."/>
        </authorList>
    </citation>
    <scope>NUCLEOTIDE SEQUENCE [LARGE SCALE GENOMIC DNA]</scope>
    <source>
        <strain evidence="9">CGMCC 4.7289</strain>
    </source>
</reference>
<evidence type="ECO:0000313" key="8">
    <source>
        <dbReference type="EMBL" id="MFC4129998.1"/>
    </source>
</evidence>
<keyword evidence="3 5" id="KW-0238">DNA-binding</keyword>
<dbReference type="Proteomes" id="UP001595816">
    <property type="component" value="Unassembled WGS sequence"/>
</dbReference>
<dbReference type="PROSITE" id="PS01081">
    <property type="entry name" value="HTH_TETR_1"/>
    <property type="match status" value="1"/>
</dbReference>
<gene>
    <name evidence="8" type="ORF">ACFOZ4_05205</name>
</gene>
<accession>A0ABV8LHN7</accession>
<dbReference type="Gene3D" id="1.10.10.60">
    <property type="entry name" value="Homeodomain-like"/>
    <property type="match status" value="1"/>
</dbReference>
<dbReference type="InterPro" id="IPR023772">
    <property type="entry name" value="DNA-bd_HTH_TetR-type_CS"/>
</dbReference>
<dbReference type="Gene3D" id="1.10.357.10">
    <property type="entry name" value="Tetracycline Repressor, domain 2"/>
    <property type="match status" value="1"/>
</dbReference>
<dbReference type="PANTHER" id="PTHR30055">
    <property type="entry name" value="HTH-TYPE TRANSCRIPTIONAL REGULATOR RUTR"/>
    <property type="match status" value="1"/>
</dbReference>
<dbReference type="Pfam" id="PF17932">
    <property type="entry name" value="TetR_C_24"/>
    <property type="match status" value="1"/>
</dbReference>
<comment type="caution">
    <text evidence="8">The sequence shown here is derived from an EMBL/GenBank/DDBJ whole genome shotgun (WGS) entry which is preliminary data.</text>
</comment>
<evidence type="ECO:0000256" key="4">
    <source>
        <dbReference type="ARBA" id="ARBA00023163"/>
    </source>
</evidence>
<evidence type="ECO:0000256" key="6">
    <source>
        <dbReference type="SAM" id="MobiDB-lite"/>
    </source>
</evidence>
<name>A0ABV8LHN7_9ACTN</name>
<keyword evidence="1" id="KW-0678">Repressor</keyword>
<evidence type="ECO:0000259" key="7">
    <source>
        <dbReference type="PROSITE" id="PS50977"/>
    </source>
</evidence>
<protein>
    <submittedName>
        <fullName evidence="8">TetR/AcrR family transcriptional regulator</fullName>
    </submittedName>
</protein>